<dbReference type="Proteomes" id="UP001218218">
    <property type="component" value="Unassembled WGS sequence"/>
</dbReference>
<feature type="region of interest" description="Disordered" evidence="1">
    <location>
        <begin position="1"/>
        <end position="30"/>
    </location>
</feature>
<sequence>MKKDRTKFETQASWFQGSNPCPSPTGQRTGMGGFFNRTGPDGSTRKRGIRGCPFNGYGEVLAYKWFFTPDFASSPKLGNYRTLPRVELSKWVAGIFVGGFTACGPCISVPTHGTLPQTAALVASHSAAPLAALQYQHKSQGCTTPRRMATGARKAHMGIVLDMRIARAETAEAHGKTLEQTVLERGHEVKSLTVRPEHAEDALEKSEAASVKLRDLDVKPEEAERNLHVAEKERNQWKQKYERTTRQPKRSTHRKGGTRRTCFTDGGPCRLQSFRYISPVTAFAES</sequence>
<organism evidence="2 3">
    <name type="scientific">Mycena albidolilacea</name>
    <dbReference type="NCBI Taxonomy" id="1033008"/>
    <lineage>
        <taxon>Eukaryota</taxon>
        <taxon>Fungi</taxon>
        <taxon>Dikarya</taxon>
        <taxon>Basidiomycota</taxon>
        <taxon>Agaricomycotina</taxon>
        <taxon>Agaricomycetes</taxon>
        <taxon>Agaricomycetidae</taxon>
        <taxon>Agaricales</taxon>
        <taxon>Marasmiineae</taxon>
        <taxon>Mycenaceae</taxon>
        <taxon>Mycena</taxon>
    </lineage>
</organism>
<gene>
    <name evidence="2" type="ORF">DFH08DRAFT_824626</name>
</gene>
<evidence type="ECO:0000256" key="1">
    <source>
        <dbReference type="SAM" id="MobiDB-lite"/>
    </source>
</evidence>
<accession>A0AAD7EA73</accession>
<protein>
    <submittedName>
        <fullName evidence="2">Uncharacterized protein</fullName>
    </submittedName>
</protein>
<comment type="caution">
    <text evidence="2">The sequence shown here is derived from an EMBL/GenBank/DDBJ whole genome shotgun (WGS) entry which is preliminary data.</text>
</comment>
<feature type="compositionally biased region" description="Polar residues" evidence="1">
    <location>
        <begin position="9"/>
        <end position="28"/>
    </location>
</feature>
<feature type="compositionally biased region" description="Basic residues" evidence="1">
    <location>
        <begin position="246"/>
        <end position="258"/>
    </location>
</feature>
<proteinExistence type="predicted"/>
<keyword evidence="3" id="KW-1185">Reference proteome</keyword>
<feature type="compositionally biased region" description="Basic and acidic residues" evidence="1">
    <location>
        <begin position="233"/>
        <end position="245"/>
    </location>
</feature>
<evidence type="ECO:0000313" key="3">
    <source>
        <dbReference type="Proteomes" id="UP001218218"/>
    </source>
</evidence>
<evidence type="ECO:0000313" key="2">
    <source>
        <dbReference type="EMBL" id="KAJ7306674.1"/>
    </source>
</evidence>
<name>A0AAD7EA73_9AGAR</name>
<reference evidence="2" key="1">
    <citation type="submission" date="2023-03" db="EMBL/GenBank/DDBJ databases">
        <title>Massive genome expansion in bonnet fungi (Mycena s.s.) driven by repeated elements and novel gene families across ecological guilds.</title>
        <authorList>
            <consortium name="Lawrence Berkeley National Laboratory"/>
            <person name="Harder C.B."/>
            <person name="Miyauchi S."/>
            <person name="Viragh M."/>
            <person name="Kuo A."/>
            <person name="Thoen E."/>
            <person name="Andreopoulos B."/>
            <person name="Lu D."/>
            <person name="Skrede I."/>
            <person name="Drula E."/>
            <person name="Henrissat B."/>
            <person name="Morin E."/>
            <person name="Kohler A."/>
            <person name="Barry K."/>
            <person name="LaButti K."/>
            <person name="Morin E."/>
            <person name="Salamov A."/>
            <person name="Lipzen A."/>
            <person name="Mereny Z."/>
            <person name="Hegedus B."/>
            <person name="Baldrian P."/>
            <person name="Stursova M."/>
            <person name="Weitz H."/>
            <person name="Taylor A."/>
            <person name="Grigoriev I.V."/>
            <person name="Nagy L.G."/>
            <person name="Martin F."/>
            <person name="Kauserud H."/>
        </authorList>
    </citation>
    <scope>NUCLEOTIDE SEQUENCE</scope>
    <source>
        <strain evidence="2">CBHHK002</strain>
    </source>
</reference>
<dbReference type="AlphaFoldDB" id="A0AAD7EA73"/>
<dbReference type="EMBL" id="JARIHO010000092">
    <property type="protein sequence ID" value="KAJ7306674.1"/>
    <property type="molecule type" value="Genomic_DNA"/>
</dbReference>
<dbReference type="SUPFAM" id="SSF57997">
    <property type="entry name" value="Tropomyosin"/>
    <property type="match status" value="1"/>
</dbReference>
<feature type="region of interest" description="Disordered" evidence="1">
    <location>
        <begin position="233"/>
        <end position="266"/>
    </location>
</feature>